<comment type="caution">
    <text evidence="1">The sequence shown here is derived from an EMBL/GenBank/DDBJ whole genome shotgun (WGS) entry which is preliminary data.</text>
</comment>
<gene>
    <name evidence="1" type="ORF">HMPREF0650_1883</name>
</gene>
<name>D1W6P1_9BACT</name>
<dbReference type="EMBL" id="ADEG01000068">
    <property type="protein sequence ID" value="EFA91846.1"/>
    <property type="molecule type" value="Genomic_DNA"/>
</dbReference>
<accession>D1W6P1</accession>
<dbReference type="Proteomes" id="UP000005283">
    <property type="component" value="Unassembled WGS sequence"/>
</dbReference>
<proteinExistence type="predicted"/>
<evidence type="ECO:0000313" key="1">
    <source>
        <dbReference type="EMBL" id="EFA91846.1"/>
    </source>
</evidence>
<dbReference type="AlphaFoldDB" id="D1W6P1"/>
<keyword evidence="2" id="KW-1185">Reference proteome</keyword>
<reference evidence="1 2" key="1">
    <citation type="submission" date="2009-12" db="EMBL/GenBank/DDBJ databases">
        <title>Genome Sequence of Prevotella buccalis ATCC 35310.</title>
        <authorList>
            <person name="Durkin A.S."/>
            <person name="Madupu R."/>
            <person name="Torralba M."/>
            <person name="Methe B."/>
            <person name="Sutton G."/>
            <person name="Strausberg R.L."/>
            <person name="Nelson K.E."/>
        </authorList>
    </citation>
    <scope>NUCLEOTIDE SEQUENCE [LARGE SCALE GENOMIC DNA]</scope>
    <source>
        <strain evidence="1 2">ATCC 35310</strain>
    </source>
</reference>
<evidence type="ECO:0000313" key="2">
    <source>
        <dbReference type="Proteomes" id="UP000005283"/>
    </source>
</evidence>
<organism evidence="1 2">
    <name type="scientific">Hoylesella buccalis ATCC 35310</name>
    <dbReference type="NCBI Taxonomy" id="679190"/>
    <lineage>
        <taxon>Bacteria</taxon>
        <taxon>Pseudomonadati</taxon>
        <taxon>Bacteroidota</taxon>
        <taxon>Bacteroidia</taxon>
        <taxon>Bacteroidales</taxon>
        <taxon>Prevotellaceae</taxon>
        <taxon>Hoylesella</taxon>
    </lineage>
</organism>
<sequence>MLSSDITILYYYFTKKRSLKIFKIEKINRQAVDKNTLT</sequence>
<protein>
    <submittedName>
        <fullName evidence="1">Uncharacterized protein</fullName>
    </submittedName>
</protein>